<evidence type="ECO:0000313" key="4">
    <source>
        <dbReference type="EMBL" id="KAK6169209.1"/>
    </source>
</evidence>
<dbReference type="InterPro" id="IPR039041">
    <property type="entry name" value="Nav/unc-53"/>
</dbReference>
<feature type="region of interest" description="Disordered" evidence="2">
    <location>
        <begin position="159"/>
        <end position="207"/>
    </location>
</feature>
<organism evidence="4 5">
    <name type="scientific">Patella caerulea</name>
    <name type="common">Rayed Mediterranean limpet</name>
    <dbReference type="NCBI Taxonomy" id="87958"/>
    <lineage>
        <taxon>Eukaryota</taxon>
        <taxon>Metazoa</taxon>
        <taxon>Spiralia</taxon>
        <taxon>Lophotrochozoa</taxon>
        <taxon>Mollusca</taxon>
        <taxon>Gastropoda</taxon>
        <taxon>Patellogastropoda</taxon>
        <taxon>Patelloidea</taxon>
        <taxon>Patellidae</taxon>
        <taxon>Patella</taxon>
    </lineage>
</organism>
<feature type="region of interest" description="Disordered" evidence="2">
    <location>
        <begin position="269"/>
        <end position="303"/>
    </location>
</feature>
<sequence length="436" mass="48063">MNEKAEFECLKDEYDEDQGYLSHVVAAFEQSLSNMTSRLQALTLTAEQKDSELNELRHTIEALKRQSGLTITESGIISPNSSRRHTSPGVVLKDGPVHPHQRHVSESGIMRQMSSDSMSSINSLSSACSVTSQHSAATDTDCKGKKKKGWLRSSFSKAFNRKKNKNGSMSDVEPDTQSLRSNISAPNSPLLLMHGPPGGPLKGSHSSGALCETDDVGNVVDLKKQLREKDMKLTDIRLEALSSAHQLEQLRETMNKMKSEMSALKCDNERLNRSGNPMTPQHQRTLHISQSSLTPTRSNDSLDRSISLTDHSSLDMLLAETAANDREGKRVTLAMYLGSNPDPTKEGIEKPAEVLIGFLSVSGKTKWDILDNMVRKIFKEYVLRVDPVTNLGLSSESLQSYHVGEITRTKDSELPELLPIGYLVGETMQIGICLKG</sequence>
<dbReference type="PANTHER" id="PTHR12784">
    <property type="entry name" value="STEERIN"/>
    <property type="match status" value="1"/>
</dbReference>
<feature type="compositionally biased region" description="Polar residues" evidence="2">
    <location>
        <begin position="273"/>
        <end position="303"/>
    </location>
</feature>
<feature type="non-terminal residue" evidence="4">
    <location>
        <position position="436"/>
    </location>
</feature>
<dbReference type="InterPro" id="IPR057126">
    <property type="entry name" value="NAV1-like_ubiquitin-like"/>
</dbReference>
<protein>
    <recommendedName>
        <fullName evidence="3">Neuron navigator 1-like ubiquitin-like domain-containing protein</fullName>
    </recommendedName>
</protein>
<dbReference type="PANTHER" id="PTHR12784:SF28">
    <property type="entry name" value="PROTEIN SICKIE"/>
    <property type="match status" value="1"/>
</dbReference>
<gene>
    <name evidence="4" type="ORF">SNE40_020304</name>
</gene>
<keyword evidence="5" id="KW-1185">Reference proteome</keyword>
<evidence type="ECO:0000256" key="1">
    <source>
        <dbReference type="SAM" id="Coils"/>
    </source>
</evidence>
<feature type="domain" description="Neuron navigator 1-like ubiquitin-like" evidence="3">
    <location>
        <begin position="342"/>
        <end position="433"/>
    </location>
</feature>
<dbReference type="Proteomes" id="UP001347796">
    <property type="component" value="Unassembled WGS sequence"/>
</dbReference>
<dbReference type="GO" id="GO:0022008">
    <property type="term" value="P:neurogenesis"/>
    <property type="evidence" value="ECO:0007669"/>
    <property type="project" value="InterPro"/>
</dbReference>
<comment type="caution">
    <text evidence="4">The sequence shown here is derived from an EMBL/GenBank/DDBJ whole genome shotgun (WGS) entry which is preliminary data.</text>
</comment>
<evidence type="ECO:0000313" key="5">
    <source>
        <dbReference type="Proteomes" id="UP001347796"/>
    </source>
</evidence>
<keyword evidence="1" id="KW-0175">Coiled coil</keyword>
<feature type="compositionally biased region" description="Polar residues" evidence="2">
    <location>
        <begin position="175"/>
        <end position="187"/>
    </location>
</feature>
<proteinExistence type="predicted"/>
<dbReference type="AlphaFoldDB" id="A0AAN8GHN1"/>
<evidence type="ECO:0000256" key="2">
    <source>
        <dbReference type="SAM" id="MobiDB-lite"/>
    </source>
</evidence>
<reference evidence="4 5" key="1">
    <citation type="submission" date="2024-01" db="EMBL/GenBank/DDBJ databases">
        <title>The genome of the rayed Mediterranean limpet Patella caerulea (Linnaeus, 1758).</title>
        <authorList>
            <person name="Anh-Thu Weber A."/>
            <person name="Halstead-Nussloch G."/>
        </authorList>
    </citation>
    <scope>NUCLEOTIDE SEQUENCE [LARGE SCALE GENOMIC DNA]</scope>
    <source>
        <strain evidence="4">AATW-2023a</strain>
        <tissue evidence="4">Whole specimen</tissue>
    </source>
</reference>
<dbReference type="EMBL" id="JAZGQO010000015">
    <property type="protein sequence ID" value="KAK6169209.1"/>
    <property type="molecule type" value="Genomic_DNA"/>
</dbReference>
<accession>A0AAN8GHN1</accession>
<feature type="region of interest" description="Disordered" evidence="2">
    <location>
        <begin position="74"/>
        <end position="103"/>
    </location>
</feature>
<name>A0AAN8GHN1_PATCE</name>
<dbReference type="Pfam" id="PF23092">
    <property type="entry name" value="Ubiquitin_6"/>
    <property type="match status" value="1"/>
</dbReference>
<feature type="coiled-coil region" evidence="1">
    <location>
        <begin position="39"/>
        <end position="66"/>
    </location>
</feature>
<evidence type="ECO:0000259" key="3">
    <source>
        <dbReference type="Pfam" id="PF23092"/>
    </source>
</evidence>